<dbReference type="InterPro" id="IPR011009">
    <property type="entry name" value="Kinase-like_dom_sf"/>
</dbReference>
<organism evidence="4 5">
    <name type="scientific">Polyangium spumosum</name>
    <dbReference type="NCBI Taxonomy" id="889282"/>
    <lineage>
        <taxon>Bacteria</taxon>
        <taxon>Pseudomonadati</taxon>
        <taxon>Myxococcota</taxon>
        <taxon>Polyangia</taxon>
        <taxon>Polyangiales</taxon>
        <taxon>Polyangiaceae</taxon>
        <taxon>Polyangium</taxon>
    </lineage>
</organism>
<dbReference type="SUPFAM" id="SSF56112">
    <property type="entry name" value="Protein kinase-like (PK-like)"/>
    <property type="match status" value="1"/>
</dbReference>
<evidence type="ECO:0000256" key="2">
    <source>
        <dbReference type="SAM" id="MobiDB-lite"/>
    </source>
</evidence>
<feature type="region of interest" description="Disordered" evidence="2">
    <location>
        <begin position="1"/>
        <end position="87"/>
    </location>
</feature>
<dbReference type="Pfam" id="PF03109">
    <property type="entry name" value="ABC1"/>
    <property type="match status" value="1"/>
</dbReference>
<accession>A0A6N7PMQ0</accession>
<dbReference type="InterPro" id="IPR050154">
    <property type="entry name" value="UbiB_kinase"/>
</dbReference>
<dbReference type="CDD" id="cd13970">
    <property type="entry name" value="ABC1_ADCK3"/>
    <property type="match status" value="1"/>
</dbReference>
<dbReference type="PANTHER" id="PTHR10566:SF113">
    <property type="entry name" value="PROTEIN ACTIVITY OF BC1 COMPLEX KINASE 7, CHLOROPLASTIC"/>
    <property type="match status" value="1"/>
</dbReference>
<evidence type="ECO:0000256" key="1">
    <source>
        <dbReference type="ARBA" id="ARBA00009670"/>
    </source>
</evidence>
<evidence type="ECO:0000313" key="5">
    <source>
        <dbReference type="Proteomes" id="UP000440224"/>
    </source>
</evidence>
<gene>
    <name evidence="4" type="ORF">GF068_14790</name>
</gene>
<evidence type="ECO:0000313" key="4">
    <source>
        <dbReference type="EMBL" id="MRG93189.1"/>
    </source>
</evidence>
<comment type="caution">
    <text evidence="4">The sequence shown here is derived from an EMBL/GenBank/DDBJ whole genome shotgun (WGS) entry which is preliminary data.</text>
</comment>
<comment type="similarity">
    <text evidence="1">Belongs to the protein kinase superfamily. ADCK protein kinase family.</text>
</comment>
<dbReference type="Proteomes" id="UP000440224">
    <property type="component" value="Unassembled WGS sequence"/>
</dbReference>
<dbReference type="InterPro" id="IPR034646">
    <property type="entry name" value="ADCK3_dom"/>
</dbReference>
<keyword evidence="5" id="KW-1185">Reference proteome</keyword>
<evidence type="ECO:0000259" key="3">
    <source>
        <dbReference type="Pfam" id="PF03109"/>
    </source>
</evidence>
<dbReference type="AlphaFoldDB" id="A0A6N7PMQ0"/>
<reference evidence="4 5" key="1">
    <citation type="submission" date="2019-10" db="EMBL/GenBank/DDBJ databases">
        <title>A soil myxobacterium in the family Polyangiaceae.</title>
        <authorList>
            <person name="Li Y."/>
            <person name="Wang J."/>
        </authorList>
    </citation>
    <scope>NUCLEOTIDE SEQUENCE [LARGE SCALE GENOMIC DNA]</scope>
    <source>
        <strain evidence="4 5">DSM 14734</strain>
    </source>
</reference>
<dbReference type="InterPro" id="IPR004147">
    <property type="entry name" value="ABC1_dom"/>
</dbReference>
<feature type="domain" description="ABC1 atypical kinase-like" evidence="3">
    <location>
        <begin position="165"/>
        <end position="401"/>
    </location>
</feature>
<feature type="compositionally biased region" description="Basic residues" evidence="2">
    <location>
        <begin position="20"/>
        <end position="41"/>
    </location>
</feature>
<dbReference type="EMBL" id="WJIE01000004">
    <property type="protein sequence ID" value="MRG93189.1"/>
    <property type="molecule type" value="Genomic_DNA"/>
</dbReference>
<dbReference type="OrthoDB" id="9795390at2"/>
<protein>
    <recommendedName>
        <fullName evidence="3">ABC1 atypical kinase-like domain-containing protein</fullName>
    </recommendedName>
</protein>
<dbReference type="PANTHER" id="PTHR10566">
    <property type="entry name" value="CHAPERONE-ACTIVITY OF BC1 COMPLEX CABC1 -RELATED"/>
    <property type="match status" value="1"/>
</dbReference>
<feature type="compositionally biased region" description="Basic and acidic residues" evidence="2">
    <location>
        <begin position="69"/>
        <end position="85"/>
    </location>
</feature>
<sequence>MASNWPSRRPRASAACGCPSRRRSGPARRRARRSSRWRRGPRRAEGRLFTRHLPSATSRRARRSGASLRRAELRPRTPMSDDAKKLPSGRLGRLVRLAEIGARTGTSLLLRREGDDAAAKRAAEVLGNLRGVAAKVGQMAGYIDGLVPEEHRDAYQRSMKTLLAGAPRSSPEAVRRLVEEELGAPIDHLFAEWDDKAVASASIGQVHRARTPEGLEVAVKVQHPGVAEAVESDLKNAGLLEGALSMMGTRKVGSAKMLEEVRARFREELDYTIEARRQIEFARVHEGDPKILIPAVILDRSSRRVLTTQFVRGRSLDEASALPERDRIALCRTLWRFVYKGTLLGEMFNADPHPGNYFFQDDGRVAFLDFGCVQPIPEKRRGVARRLHRAAVERDEATFTEAAKIMLETRGGTHEERVLSYIRRAFEPQFSSPFRITRDYVASLVNHMKEAGKETLKTGDDSFVPMPEGMLFMNRLQFGFYSVLARLDAEVDYAAEERSFMP</sequence>
<proteinExistence type="inferred from homology"/>
<name>A0A6N7PMQ0_9BACT</name>